<evidence type="ECO:0000313" key="1">
    <source>
        <dbReference type="EMBL" id="OVA02121.1"/>
    </source>
</evidence>
<comment type="caution">
    <text evidence="1">The sequence shown here is derived from an EMBL/GenBank/DDBJ whole genome shotgun (WGS) entry which is preliminary data.</text>
</comment>
<dbReference type="EMBL" id="MVGT01003978">
    <property type="protein sequence ID" value="OVA02121.1"/>
    <property type="molecule type" value="Genomic_DNA"/>
</dbReference>
<accession>A0A200PV83</accession>
<organism evidence="1 2">
    <name type="scientific">Macleaya cordata</name>
    <name type="common">Five-seeded plume-poppy</name>
    <name type="synonym">Bocconia cordata</name>
    <dbReference type="NCBI Taxonomy" id="56857"/>
    <lineage>
        <taxon>Eukaryota</taxon>
        <taxon>Viridiplantae</taxon>
        <taxon>Streptophyta</taxon>
        <taxon>Embryophyta</taxon>
        <taxon>Tracheophyta</taxon>
        <taxon>Spermatophyta</taxon>
        <taxon>Magnoliopsida</taxon>
        <taxon>Ranunculales</taxon>
        <taxon>Papaveraceae</taxon>
        <taxon>Papaveroideae</taxon>
        <taxon>Macleaya</taxon>
    </lineage>
</organism>
<dbReference type="Proteomes" id="UP000195402">
    <property type="component" value="Unassembled WGS sequence"/>
</dbReference>
<proteinExistence type="predicted"/>
<dbReference type="InParanoid" id="A0A200PV83"/>
<dbReference type="AlphaFoldDB" id="A0A200PV83"/>
<reference evidence="1 2" key="1">
    <citation type="journal article" date="2017" name="Mol. Plant">
        <title>The Genome of Medicinal Plant Macleaya cordata Provides New Insights into Benzylisoquinoline Alkaloids Metabolism.</title>
        <authorList>
            <person name="Liu X."/>
            <person name="Liu Y."/>
            <person name="Huang P."/>
            <person name="Ma Y."/>
            <person name="Qing Z."/>
            <person name="Tang Q."/>
            <person name="Cao H."/>
            <person name="Cheng P."/>
            <person name="Zheng Y."/>
            <person name="Yuan Z."/>
            <person name="Zhou Y."/>
            <person name="Liu J."/>
            <person name="Tang Z."/>
            <person name="Zhuo Y."/>
            <person name="Zhang Y."/>
            <person name="Yu L."/>
            <person name="Huang J."/>
            <person name="Yang P."/>
            <person name="Peng Q."/>
            <person name="Zhang J."/>
            <person name="Jiang W."/>
            <person name="Zhang Z."/>
            <person name="Lin K."/>
            <person name="Ro D.K."/>
            <person name="Chen X."/>
            <person name="Xiong X."/>
            <person name="Shang Y."/>
            <person name="Huang S."/>
            <person name="Zeng J."/>
        </authorList>
    </citation>
    <scope>NUCLEOTIDE SEQUENCE [LARGE SCALE GENOMIC DNA]</scope>
    <source>
        <strain evidence="2">cv. BLH2017</strain>
        <tissue evidence="1">Root</tissue>
    </source>
</reference>
<sequence>MLHPFSVFSTDESIWGLYRSQMWNQTNTIQKEKLHTVSTRKICTPKKMASSHGSMLELELVWGLDWGCALDLELVLDCSCAHIRPRPEPSGGGFSELSRCNNQKPLVMLKKNGGFQVNSYTAAVGEESSSSSLCSWHEFWHGRKLYSFG</sequence>
<keyword evidence="2" id="KW-1185">Reference proteome</keyword>
<protein>
    <submittedName>
        <fullName evidence="1">Uncharacterized protein</fullName>
    </submittedName>
</protein>
<name>A0A200PV83_MACCD</name>
<gene>
    <name evidence="1" type="ORF">BVC80_1265g36</name>
</gene>
<evidence type="ECO:0000313" key="2">
    <source>
        <dbReference type="Proteomes" id="UP000195402"/>
    </source>
</evidence>